<reference evidence="10 11" key="1">
    <citation type="journal article" date="2016" name="Nat. Commun.">
        <title>Thousands of microbial genomes shed light on interconnected biogeochemical processes in an aquifer system.</title>
        <authorList>
            <person name="Anantharaman K."/>
            <person name="Brown C.T."/>
            <person name="Hug L.A."/>
            <person name="Sharon I."/>
            <person name="Castelle C.J."/>
            <person name="Probst A.J."/>
            <person name="Thomas B.C."/>
            <person name="Singh A."/>
            <person name="Wilkins M.J."/>
            <person name="Karaoz U."/>
            <person name="Brodie E.L."/>
            <person name="Williams K.H."/>
            <person name="Hubbard S.S."/>
            <person name="Banfield J.F."/>
        </authorList>
    </citation>
    <scope>NUCLEOTIDE SEQUENCE [LARGE SCALE GENOMIC DNA]</scope>
</reference>
<organism evidence="10 11">
    <name type="scientific">Candidatus Curtissbacteria bacterium RIFCSPLOWO2_01_FULL_42_26</name>
    <dbReference type="NCBI Taxonomy" id="1797729"/>
    <lineage>
        <taxon>Bacteria</taxon>
        <taxon>Candidatus Curtissiibacteriota</taxon>
    </lineage>
</organism>
<comment type="similarity">
    <text evidence="8 9">Belongs to the MurJ/MviN family.</text>
</comment>
<dbReference type="GO" id="GO:0034204">
    <property type="term" value="P:lipid translocation"/>
    <property type="evidence" value="ECO:0007669"/>
    <property type="project" value="TreeGrafter"/>
</dbReference>
<dbReference type="GO" id="GO:0009252">
    <property type="term" value="P:peptidoglycan biosynthetic process"/>
    <property type="evidence" value="ECO:0007669"/>
    <property type="project" value="UniProtKB-UniRule"/>
</dbReference>
<comment type="function">
    <text evidence="8 9">Involved in peptidoglycan biosynthesis. Transports lipid-linked peptidoglycan precursors from the inner to the outer leaflet of the cytoplasmic membrane.</text>
</comment>
<dbReference type="InterPro" id="IPR051050">
    <property type="entry name" value="Lipid_II_flippase_MurJ/MviN"/>
</dbReference>
<comment type="subcellular location">
    <subcellularLocation>
        <location evidence="1 8">Cell membrane</location>
        <topology evidence="1 8">Multi-pass membrane protein</topology>
    </subcellularLocation>
</comment>
<dbReference type="EMBL" id="MFBS01000012">
    <property type="protein sequence ID" value="OGE10225.1"/>
    <property type="molecule type" value="Genomic_DNA"/>
</dbReference>
<dbReference type="GO" id="GO:0071555">
    <property type="term" value="P:cell wall organization"/>
    <property type="evidence" value="ECO:0007669"/>
    <property type="project" value="UniProtKB-UniRule"/>
</dbReference>
<keyword evidence="6 8" id="KW-1133">Transmembrane helix</keyword>
<name>A0A1F5I1U2_9BACT</name>
<dbReference type="NCBIfam" id="TIGR01695">
    <property type="entry name" value="murJ_mviN"/>
    <property type="match status" value="1"/>
</dbReference>
<comment type="pathway">
    <text evidence="8">Cell wall biogenesis; peptidoglycan biosynthesis.</text>
</comment>
<feature type="transmembrane region" description="Helical" evidence="8">
    <location>
        <begin position="67"/>
        <end position="85"/>
    </location>
</feature>
<evidence type="ECO:0000256" key="3">
    <source>
        <dbReference type="ARBA" id="ARBA00022692"/>
    </source>
</evidence>
<evidence type="ECO:0000256" key="9">
    <source>
        <dbReference type="PIRNR" id="PIRNR002869"/>
    </source>
</evidence>
<keyword evidence="2 8" id="KW-1003">Cell membrane</keyword>
<evidence type="ECO:0000256" key="5">
    <source>
        <dbReference type="ARBA" id="ARBA00022984"/>
    </source>
</evidence>
<keyword evidence="3 8" id="KW-0812">Transmembrane</keyword>
<dbReference type="AlphaFoldDB" id="A0A1F5I1U2"/>
<sequence length="556" mass="61653">MFSFLKNGTYIFKRKQEDILSAAFIISLSFVFAKILGFIKLRLLAAYFGSNLVLLDSYFAATAFPDAIFEVLIYGTIALAFIPVFSKYHSHKKLQKAWQLASALITLGFLIFVVFALIFFFFANKFAPILAPGLVKQYPETRAIIGHLLQIIIFSQMFFVISIFITGILQSFQRFLVPALASIFYNLGIIISIIFLVPVFGIYAAAIGMVLGALLHLLIQLPLAQSFGFKFRPNFNFKNKEVLEMLSLMWPRSITIGLTRLSEIINTALASLTVVGSIAALNFAQVLQIVPISFFGTSIAQAAFAFLSIEYNKGRKNQFKKLFTQSLHQILFLVLPIAAILAVLRVPTVRLFFGAPDLPWETTVLTSRTLLAFSVGIAAQAANLLLIRGFHATRDSVTPLKVSSVTTVVNVILSLVLILILHKSIIWLALSFSLTNSLAALLMLYLLDKKLGGFAQKELLIPIFKMGFISFLTAIALYIPMKLLDQLVFDTTRNVGLILLTSTATAVGLIVYISLSWIFKVEQLVIFVGFARRVLSWPAKLKAPPPTPIEAQSQTP</sequence>
<dbReference type="Pfam" id="PF03023">
    <property type="entry name" value="MurJ"/>
    <property type="match status" value="1"/>
</dbReference>
<dbReference type="HAMAP" id="MF_02078">
    <property type="entry name" value="MurJ_MviN"/>
    <property type="match status" value="1"/>
</dbReference>
<dbReference type="InterPro" id="IPR004268">
    <property type="entry name" value="MurJ"/>
</dbReference>
<evidence type="ECO:0000256" key="4">
    <source>
        <dbReference type="ARBA" id="ARBA00022960"/>
    </source>
</evidence>
<dbReference type="UniPathway" id="UPA00219"/>
<feature type="transmembrane region" description="Helical" evidence="8">
    <location>
        <begin position="97"/>
        <end position="123"/>
    </location>
</feature>
<feature type="transmembrane region" description="Helical" evidence="8">
    <location>
        <begin position="330"/>
        <end position="353"/>
    </location>
</feature>
<feature type="transmembrane region" description="Helical" evidence="8">
    <location>
        <begin position="399"/>
        <end position="420"/>
    </location>
</feature>
<comment type="caution">
    <text evidence="10">The sequence shown here is derived from an EMBL/GenBank/DDBJ whole genome shotgun (WGS) entry which is preliminary data.</text>
</comment>
<feature type="transmembrane region" description="Helical" evidence="8">
    <location>
        <begin position="499"/>
        <end position="519"/>
    </location>
</feature>
<evidence type="ECO:0000313" key="10">
    <source>
        <dbReference type="EMBL" id="OGE10225.1"/>
    </source>
</evidence>
<keyword evidence="4 8" id="KW-0133">Cell shape</keyword>
<keyword evidence="7 8" id="KW-0472">Membrane</keyword>
<feature type="transmembrane region" description="Helical" evidence="8">
    <location>
        <begin position="459"/>
        <end position="479"/>
    </location>
</feature>
<evidence type="ECO:0000256" key="1">
    <source>
        <dbReference type="ARBA" id="ARBA00004651"/>
    </source>
</evidence>
<gene>
    <name evidence="8" type="primary">murJ</name>
    <name evidence="10" type="ORF">A3A60_01740</name>
</gene>
<feature type="transmembrane region" description="Helical" evidence="8">
    <location>
        <begin position="44"/>
        <end position="61"/>
    </location>
</feature>
<keyword evidence="5 8" id="KW-0573">Peptidoglycan synthesis</keyword>
<dbReference type="GO" id="GO:0015648">
    <property type="term" value="F:lipid-linked peptidoglycan transporter activity"/>
    <property type="evidence" value="ECO:0007669"/>
    <property type="project" value="UniProtKB-UniRule"/>
</dbReference>
<dbReference type="GO" id="GO:0005886">
    <property type="term" value="C:plasma membrane"/>
    <property type="evidence" value="ECO:0007669"/>
    <property type="project" value="UniProtKB-SubCell"/>
</dbReference>
<evidence type="ECO:0000256" key="8">
    <source>
        <dbReference type="HAMAP-Rule" id="MF_02078"/>
    </source>
</evidence>
<feature type="transmembrane region" description="Helical" evidence="8">
    <location>
        <begin position="20"/>
        <end position="37"/>
    </location>
</feature>
<keyword evidence="8 9" id="KW-0813">Transport</keyword>
<feature type="transmembrane region" description="Helical" evidence="8">
    <location>
        <begin position="289"/>
        <end position="309"/>
    </location>
</feature>
<feature type="transmembrane region" description="Helical" evidence="8">
    <location>
        <begin position="365"/>
        <end position="387"/>
    </location>
</feature>
<evidence type="ECO:0000313" key="11">
    <source>
        <dbReference type="Proteomes" id="UP000179227"/>
    </source>
</evidence>
<dbReference type="Proteomes" id="UP000179227">
    <property type="component" value="Unassembled WGS sequence"/>
</dbReference>
<evidence type="ECO:0000256" key="6">
    <source>
        <dbReference type="ARBA" id="ARBA00022989"/>
    </source>
</evidence>
<proteinExistence type="inferred from homology"/>
<dbReference type="STRING" id="1797729.A3A60_01740"/>
<keyword evidence="8 9" id="KW-0961">Cell wall biogenesis/degradation</keyword>
<evidence type="ECO:0000256" key="2">
    <source>
        <dbReference type="ARBA" id="ARBA00022475"/>
    </source>
</evidence>
<dbReference type="GO" id="GO:0008360">
    <property type="term" value="P:regulation of cell shape"/>
    <property type="evidence" value="ECO:0007669"/>
    <property type="project" value="UniProtKB-UniRule"/>
</dbReference>
<protein>
    <recommendedName>
        <fullName evidence="8">Probable lipid II flippase MurJ</fullName>
    </recommendedName>
</protein>
<dbReference type="PANTHER" id="PTHR47019:SF1">
    <property type="entry name" value="LIPID II FLIPPASE MURJ"/>
    <property type="match status" value="1"/>
</dbReference>
<dbReference type="PANTHER" id="PTHR47019">
    <property type="entry name" value="LIPID II FLIPPASE MURJ"/>
    <property type="match status" value="1"/>
</dbReference>
<feature type="transmembrane region" description="Helical" evidence="8">
    <location>
        <begin position="143"/>
        <end position="168"/>
    </location>
</feature>
<dbReference type="PRINTS" id="PR01806">
    <property type="entry name" value="VIRFACTRMVIN"/>
</dbReference>
<feature type="transmembrane region" description="Helical" evidence="8">
    <location>
        <begin position="175"/>
        <end position="196"/>
    </location>
</feature>
<evidence type="ECO:0000256" key="7">
    <source>
        <dbReference type="ARBA" id="ARBA00023136"/>
    </source>
</evidence>
<feature type="transmembrane region" description="Helical" evidence="8">
    <location>
        <begin position="202"/>
        <end position="223"/>
    </location>
</feature>
<feature type="transmembrane region" description="Helical" evidence="8">
    <location>
        <begin position="426"/>
        <end position="447"/>
    </location>
</feature>
<dbReference type="PIRSF" id="PIRSF002869">
    <property type="entry name" value="MviN"/>
    <property type="match status" value="1"/>
</dbReference>
<accession>A0A1F5I1U2</accession>